<feature type="compositionally biased region" description="Low complexity" evidence="2">
    <location>
        <begin position="450"/>
        <end position="470"/>
    </location>
</feature>
<proteinExistence type="predicted"/>
<dbReference type="InParanoid" id="A0A409YIK8"/>
<dbReference type="InterPro" id="IPR036910">
    <property type="entry name" value="HMG_box_dom_sf"/>
</dbReference>
<dbReference type="STRING" id="181874.A0A409YIK8"/>
<protein>
    <recommendedName>
        <fullName evidence="3">HMG box domain-containing protein</fullName>
    </recommendedName>
</protein>
<evidence type="ECO:0000256" key="2">
    <source>
        <dbReference type="SAM" id="MobiDB-lite"/>
    </source>
</evidence>
<evidence type="ECO:0000313" key="4">
    <source>
        <dbReference type="EMBL" id="PPR02869.1"/>
    </source>
</evidence>
<feature type="compositionally biased region" description="Polar residues" evidence="2">
    <location>
        <begin position="296"/>
        <end position="319"/>
    </location>
</feature>
<feature type="region of interest" description="Disordered" evidence="2">
    <location>
        <begin position="450"/>
        <end position="493"/>
    </location>
</feature>
<gene>
    <name evidence="4" type="ORF">CVT24_002293</name>
</gene>
<dbReference type="PROSITE" id="PS50118">
    <property type="entry name" value="HMG_BOX_2"/>
    <property type="match status" value="1"/>
</dbReference>
<evidence type="ECO:0000259" key="3">
    <source>
        <dbReference type="PROSITE" id="PS50118"/>
    </source>
</evidence>
<dbReference type="EMBL" id="NHTK01001136">
    <property type="protein sequence ID" value="PPR02869.1"/>
    <property type="molecule type" value="Genomic_DNA"/>
</dbReference>
<dbReference type="AlphaFoldDB" id="A0A409YIK8"/>
<keyword evidence="1" id="KW-0539">Nucleus</keyword>
<dbReference type="InterPro" id="IPR009071">
    <property type="entry name" value="HMG_box_dom"/>
</dbReference>
<feature type="compositionally biased region" description="Low complexity" evidence="2">
    <location>
        <begin position="320"/>
        <end position="333"/>
    </location>
</feature>
<comment type="caution">
    <text evidence="4">The sequence shown here is derived from an EMBL/GenBank/DDBJ whole genome shotgun (WGS) entry which is preliminary data.</text>
</comment>
<feature type="DNA-binding region" description="HMG box" evidence="1">
    <location>
        <begin position="186"/>
        <end position="262"/>
    </location>
</feature>
<feature type="region of interest" description="Disordered" evidence="2">
    <location>
        <begin position="256"/>
        <end position="343"/>
    </location>
</feature>
<dbReference type="Gene3D" id="1.10.30.10">
    <property type="entry name" value="High mobility group box domain"/>
    <property type="match status" value="1"/>
</dbReference>
<dbReference type="GO" id="GO:0003677">
    <property type="term" value="F:DNA binding"/>
    <property type="evidence" value="ECO:0007669"/>
    <property type="project" value="UniProtKB-UniRule"/>
</dbReference>
<dbReference type="SUPFAM" id="SSF47095">
    <property type="entry name" value="HMG-box"/>
    <property type="match status" value="1"/>
</dbReference>
<reference evidence="4 5" key="1">
    <citation type="journal article" date="2018" name="Evol. Lett.">
        <title>Horizontal gene cluster transfer increased hallucinogenic mushroom diversity.</title>
        <authorList>
            <person name="Reynolds H.T."/>
            <person name="Vijayakumar V."/>
            <person name="Gluck-Thaler E."/>
            <person name="Korotkin H.B."/>
            <person name="Matheny P.B."/>
            <person name="Slot J.C."/>
        </authorList>
    </citation>
    <scope>NUCLEOTIDE SEQUENCE [LARGE SCALE GENOMIC DNA]</scope>
    <source>
        <strain evidence="4 5">2629</strain>
    </source>
</reference>
<accession>A0A409YIK8</accession>
<dbReference type="Proteomes" id="UP000284842">
    <property type="component" value="Unassembled WGS sequence"/>
</dbReference>
<feature type="domain" description="HMG box" evidence="3">
    <location>
        <begin position="186"/>
        <end position="262"/>
    </location>
</feature>
<evidence type="ECO:0000313" key="5">
    <source>
        <dbReference type="Proteomes" id="UP000284842"/>
    </source>
</evidence>
<keyword evidence="1" id="KW-0238">DNA-binding</keyword>
<feature type="region of interest" description="Disordered" evidence="2">
    <location>
        <begin position="35"/>
        <end position="63"/>
    </location>
</feature>
<keyword evidence="5" id="KW-1185">Reference proteome</keyword>
<name>A0A409YIK8_9AGAR</name>
<evidence type="ECO:0000256" key="1">
    <source>
        <dbReference type="PROSITE-ProRule" id="PRU00267"/>
    </source>
</evidence>
<dbReference type="OrthoDB" id="6247875at2759"/>
<organism evidence="4 5">
    <name type="scientific">Panaeolus cyanescens</name>
    <dbReference type="NCBI Taxonomy" id="181874"/>
    <lineage>
        <taxon>Eukaryota</taxon>
        <taxon>Fungi</taxon>
        <taxon>Dikarya</taxon>
        <taxon>Basidiomycota</taxon>
        <taxon>Agaricomycotina</taxon>
        <taxon>Agaricomycetes</taxon>
        <taxon>Agaricomycetidae</taxon>
        <taxon>Agaricales</taxon>
        <taxon>Agaricineae</taxon>
        <taxon>Galeropsidaceae</taxon>
        <taxon>Panaeolus</taxon>
    </lineage>
</organism>
<sequence>MENNEIYNPSGSSTTYSQRYASLSSAPYPAHRCDSYEWYEHSPPPSPAHEQASRTGLEDITSQPQGEDSLAFLTQPLTAEMSSFTDTDLVYPANSYDADAWSAPSPPPPPVQVQVTQDITNHVQGENSSTSTPSDVPTPIEVSAFTPDVIYQALNGVHSEFSFPMAPMSEEDFGDLAEFERSDGTVKRPSNVFFILKSKLNSLLRGYKFKCGNEEKTKLNSRVVCGIAHHYWHSLKEEEQKAWNASAEKLKTLHQAAHPGYVFQPRSGKRKRTTSESQVPENGSLPRPPRQKKPRTSTSTSVLQASTPSTPSSYVNSPFTSSSAVSTPRSSVADSHSVDEQQASFPPSFYTEQESQDWCKTAVTSTQPLQPPAWPDCFGVTDPNSEGIDPFAYWGYYPNLAVSQTSSTLQSTAGETTSVNINQPMDPLGTSSLSSPSFGAGPSATYDFSSETMSWPSGSSSSLSAPSTVSQTTSRADREFEVNADSPPTDPLDFHNWLMAYQRN</sequence>
<dbReference type="GO" id="GO:0005634">
    <property type="term" value="C:nucleus"/>
    <property type="evidence" value="ECO:0007669"/>
    <property type="project" value="UniProtKB-UniRule"/>
</dbReference>